<gene>
    <name evidence="6" type="ordered locus">Psed_0787</name>
</gene>
<feature type="compositionally biased region" description="Polar residues" evidence="3">
    <location>
        <begin position="212"/>
        <end position="230"/>
    </location>
</feature>
<dbReference type="STRING" id="675635.Psed_0787"/>
<sequence length="627" mass="60649">MANDGAGASGPHRDDPAAGPQVPGDPTPPEGTPSAPAGPADGTHAPAHAMGVPRPDPDPVTPPSGAAVVGPPAGVAESGVPAAGVPDRGSASGSAGAGSSPDGATTVEPDPVPPGVGEPGAGVDLFAESDAAGVTGAAAAVDPHVSGASSATDAGVSRSERTGPTSPVAAPAQPPDAAPGRAEAPQRPWNAQPPASQPGPWPTGPARPGSWPTGTAQSGAWPSSSSQPVAAQQGGRPGDTVHLSSGPRHTGPQPPWTAGDQSTRTAPEPGRRRGGLIAGLVAALLVAALLGGGVGGWVGYRLADRGQPPAASGSVLDQPLPDVDANPAAAGPVEAVADRVLPSTVQLRVTGVRTEGEGSGMILSVDGLILTNNHVVADAANGGTVTAVFQDGRSAPATIVGRDPSSDVAVVRASNVSGLTPIELGNSDGVRVGQPVVAFGSPLGLGGTVTTGIISALDRAVGVGGDALSGSDPTVFSALQTDAAINPGNSGGPLVDMQGRVIGINSAIATTGSQGGSIGVGFAIPVNSAKRIAQELETTGRATRAVLGVGVADDQTITGARIQSVVPGGPADAAGIRPGDVVVKFGQKQIVTGLDLQAQIRSAAPGAVLPVQLSDRTVQVTLGSATG</sequence>
<dbReference type="Proteomes" id="UP000007809">
    <property type="component" value="Chromosome"/>
</dbReference>
<dbReference type="GO" id="GO:0006508">
    <property type="term" value="P:proteolysis"/>
    <property type="evidence" value="ECO:0007669"/>
    <property type="project" value="UniProtKB-KW"/>
</dbReference>
<evidence type="ECO:0000313" key="6">
    <source>
        <dbReference type="EMBL" id="AEA23044.1"/>
    </source>
</evidence>
<dbReference type="InterPro" id="IPR009003">
    <property type="entry name" value="Peptidase_S1_PA"/>
</dbReference>
<feature type="region of interest" description="Disordered" evidence="3">
    <location>
        <begin position="1"/>
        <end position="271"/>
    </location>
</feature>
<keyword evidence="4" id="KW-0812">Transmembrane</keyword>
<feature type="compositionally biased region" description="Low complexity" evidence="3">
    <location>
        <begin position="131"/>
        <end position="141"/>
    </location>
</feature>
<proteinExistence type="predicted"/>
<keyword evidence="2" id="KW-0378">Hydrolase</keyword>
<dbReference type="InterPro" id="IPR051201">
    <property type="entry name" value="Chloro_Bact_Ser_Proteases"/>
</dbReference>
<dbReference type="InterPro" id="IPR001940">
    <property type="entry name" value="Peptidase_S1C"/>
</dbReference>
<feature type="transmembrane region" description="Helical" evidence="4">
    <location>
        <begin position="276"/>
        <end position="300"/>
    </location>
</feature>
<protein>
    <submittedName>
        <fullName evidence="6">Peptidase S1 and S6 chymotrypsin/Hap</fullName>
    </submittedName>
</protein>
<keyword evidence="4" id="KW-1133">Transmembrane helix</keyword>
<dbReference type="Pfam" id="PF13180">
    <property type="entry name" value="PDZ_2"/>
    <property type="match status" value="1"/>
</dbReference>
<dbReference type="PRINTS" id="PR00834">
    <property type="entry name" value="PROTEASES2C"/>
</dbReference>
<dbReference type="AlphaFoldDB" id="F4CP08"/>
<feature type="compositionally biased region" description="Low complexity" evidence="3">
    <location>
        <begin position="63"/>
        <end position="109"/>
    </location>
</feature>
<dbReference type="SUPFAM" id="SSF50494">
    <property type="entry name" value="Trypsin-like serine proteases"/>
    <property type="match status" value="1"/>
</dbReference>
<dbReference type="InterPro" id="IPR001478">
    <property type="entry name" value="PDZ"/>
</dbReference>
<dbReference type="eggNOG" id="COG0265">
    <property type="taxonomic scope" value="Bacteria"/>
</dbReference>
<dbReference type="SMART" id="SM00228">
    <property type="entry name" value="PDZ"/>
    <property type="match status" value="1"/>
</dbReference>
<dbReference type="Gene3D" id="2.40.10.120">
    <property type="match status" value="1"/>
</dbReference>
<evidence type="ECO:0000256" key="4">
    <source>
        <dbReference type="SAM" id="Phobius"/>
    </source>
</evidence>
<keyword evidence="7" id="KW-1185">Reference proteome</keyword>
<evidence type="ECO:0000259" key="5">
    <source>
        <dbReference type="PROSITE" id="PS50106"/>
    </source>
</evidence>
<evidence type="ECO:0000256" key="1">
    <source>
        <dbReference type="ARBA" id="ARBA00022670"/>
    </source>
</evidence>
<dbReference type="PANTHER" id="PTHR43343">
    <property type="entry name" value="PEPTIDASE S12"/>
    <property type="match status" value="1"/>
</dbReference>
<evidence type="ECO:0000313" key="7">
    <source>
        <dbReference type="Proteomes" id="UP000007809"/>
    </source>
</evidence>
<reference evidence="6 7" key="1">
    <citation type="journal article" date="2011" name="J. Bacteriol.">
        <title>Genome sequence of the 1,4-dioxane-degrading Pseudonocardia dioxanivorans strain CB1190.</title>
        <authorList>
            <person name="Sales C.M."/>
            <person name="Mahendra S."/>
            <person name="Grostern A."/>
            <person name="Parales R.E."/>
            <person name="Goodwin L.A."/>
            <person name="Woyke T."/>
            <person name="Nolan M."/>
            <person name="Lapidus A."/>
            <person name="Chertkov O."/>
            <person name="Ovchinnikova G."/>
            <person name="Sczyrba A."/>
            <person name="Alvarez-Cohen L."/>
        </authorList>
    </citation>
    <scope>NUCLEOTIDE SEQUENCE [LARGE SCALE GENOMIC DNA]</scope>
    <source>
        <strain evidence="7">ATCC 55486 / DSM 44775 / JCM 13855 / CB1190</strain>
    </source>
</reference>
<dbReference type="EMBL" id="CP002593">
    <property type="protein sequence ID" value="AEA23044.1"/>
    <property type="molecule type" value="Genomic_DNA"/>
</dbReference>
<dbReference type="SUPFAM" id="SSF50156">
    <property type="entry name" value="PDZ domain-like"/>
    <property type="match status" value="1"/>
</dbReference>
<dbReference type="Pfam" id="PF13365">
    <property type="entry name" value="Trypsin_2"/>
    <property type="match status" value="1"/>
</dbReference>
<feature type="domain" description="PDZ" evidence="5">
    <location>
        <begin position="533"/>
        <end position="615"/>
    </location>
</feature>
<accession>F4CP08</accession>
<keyword evidence="4" id="KW-0472">Membrane</keyword>
<evidence type="ECO:0000256" key="2">
    <source>
        <dbReference type="ARBA" id="ARBA00022801"/>
    </source>
</evidence>
<dbReference type="Gene3D" id="2.30.42.10">
    <property type="match status" value="1"/>
</dbReference>
<dbReference type="KEGG" id="pdx:Psed_0787"/>
<dbReference type="PROSITE" id="PS50106">
    <property type="entry name" value="PDZ"/>
    <property type="match status" value="1"/>
</dbReference>
<name>F4CP08_PSEUX</name>
<dbReference type="InterPro" id="IPR036034">
    <property type="entry name" value="PDZ_sf"/>
</dbReference>
<evidence type="ECO:0000256" key="3">
    <source>
        <dbReference type="SAM" id="MobiDB-lite"/>
    </source>
</evidence>
<dbReference type="HOGENOM" id="CLU_020120_3_7_11"/>
<organism evidence="6 7">
    <name type="scientific">Pseudonocardia dioxanivorans (strain ATCC 55486 / DSM 44775 / JCM 13855 / CB1190)</name>
    <dbReference type="NCBI Taxonomy" id="675635"/>
    <lineage>
        <taxon>Bacteria</taxon>
        <taxon>Bacillati</taxon>
        <taxon>Actinomycetota</taxon>
        <taxon>Actinomycetes</taxon>
        <taxon>Pseudonocardiales</taxon>
        <taxon>Pseudonocardiaceae</taxon>
        <taxon>Pseudonocardia</taxon>
    </lineage>
</organism>
<feature type="compositionally biased region" description="Pro residues" evidence="3">
    <location>
        <begin position="195"/>
        <end position="205"/>
    </location>
</feature>
<dbReference type="GO" id="GO:0004252">
    <property type="term" value="F:serine-type endopeptidase activity"/>
    <property type="evidence" value="ECO:0007669"/>
    <property type="project" value="InterPro"/>
</dbReference>
<dbReference type="PANTHER" id="PTHR43343:SF3">
    <property type="entry name" value="PROTEASE DO-LIKE 8, CHLOROPLASTIC"/>
    <property type="match status" value="1"/>
</dbReference>
<keyword evidence="1" id="KW-0645">Protease</keyword>